<evidence type="ECO:0000259" key="3">
    <source>
        <dbReference type="Pfam" id="PF25778"/>
    </source>
</evidence>
<protein>
    <recommendedName>
        <fullName evidence="3">DUF7948 domain-containing protein</fullName>
    </recommendedName>
</protein>
<dbReference type="EMBL" id="JPMI01000409">
    <property type="protein sequence ID" value="KFA86984.1"/>
    <property type="molecule type" value="Genomic_DNA"/>
</dbReference>
<dbReference type="InterPro" id="IPR017756">
    <property type="entry name" value="TM_Gly-Cys-Arg_CS"/>
</dbReference>
<evidence type="ECO:0000256" key="1">
    <source>
        <dbReference type="SAM" id="MobiDB-lite"/>
    </source>
</evidence>
<evidence type="ECO:0000313" key="5">
    <source>
        <dbReference type="Proteomes" id="UP000028547"/>
    </source>
</evidence>
<keyword evidence="2" id="KW-0812">Transmembrane</keyword>
<feature type="transmembrane region" description="Helical" evidence="2">
    <location>
        <begin position="721"/>
        <end position="739"/>
    </location>
</feature>
<dbReference type="PANTHER" id="PTHR35580">
    <property type="entry name" value="CELL SURFACE GLYCOPROTEIN (S-LAYER PROTEIN)-LIKE PROTEIN"/>
    <property type="match status" value="1"/>
</dbReference>
<dbReference type="PANTHER" id="PTHR35580:SF1">
    <property type="entry name" value="PHYTASE-LIKE DOMAIN-CONTAINING PROTEIN"/>
    <property type="match status" value="1"/>
</dbReference>
<dbReference type="InterPro" id="IPR052918">
    <property type="entry name" value="Motility_Chemotaxis_Reg"/>
</dbReference>
<proteinExistence type="predicted"/>
<gene>
    <name evidence="4" type="ORF">Q664_50920</name>
</gene>
<name>A0A084SEU9_9BACT</name>
<accession>A0A084SEU9</accession>
<feature type="region of interest" description="Disordered" evidence="1">
    <location>
        <begin position="685"/>
        <end position="714"/>
    </location>
</feature>
<dbReference type="Pfam" id="PF25778">
    <property type="entry name" value="DUF7948"/>
    <property type="match status" value="1"/>
</dbReference>
<dbReference type="SUPFAM" id="SSF101898">
    <property type="entry name" value="NHL repeat"/>
    <property type="match status" value="1"/>
</dbReference>
<reference evidence="4 5" key="1">
    <citation type="submission" date="2014-07" db="EMBL/GenBank/DDBJ databases">
        <title>Draft Genome Sequence of Gephyronic Acid Producer, Cystobacter violaceus Strain Cb vi76.</title>
        <authorList>
            <person name="Stevens D.C."/>
            <person name="Young J."/>
            <person name="Carmichael R."/>
            <person name="Tan J."/>
            <person name="Taylor R.E."/>
        </authorList>
    </citation>
    <scope>NUCLEOTIDE SEQUENCE [LARGE SCALE GENOMIC DNA]</scope>
    <source>
        <strain evidence="4 5">Cb vi76</strain>
    </source>
</reference>
<dbReference type="NCBIfam" id="TIGR03382">
    <property type="entry name" value="GC_trans_RRR"/>
    <property type="match status" value="1"/>
</dbReference>
<comment type="caution">
    <text evidence="4">The sequence shown here is derived from an EMBL/GenBank/DDBJ whole genome shotgun (WGS) entry which is preliminary data.</text>
</comment>
<dbReference type="Proteomes" id="UP000028547">
    <property type="component" value="Unassembled WGS sequence"/>
</dbReference>
<evidence type="ECO:0000313" key="4">
    <source>
        <dbReference type="EMBL" id="KFA86984.1"/>
    </source>
</evidence>
<dbReference type="InterPro" id="IPR057708">
    <property type="entry name" value="DUF7948"/>
</dbReference>
<feature type="domain" description="DUF7948" evidence="3">
    <location>
        <begin position="57"/>
        <end position="215"/>
    </location>
</feature>
<dbReference type="AlphaFoldDB" id="A0A084SEU9"/>
<organism evidence="4 5">
    <name type="scientific">Archangium violaceum Cb vi76</name>
    <dbReference type="NCBI Taxonomy" id="1406225"/>
    <lineage>
        <taxon>Bacteria</taxon>
        <taxon>Pseudomonadati</taxon>
        <taxon>Myxococcota</taxon>
        <taxon>Myxococcia</taxon>
        <taxon>Myxococcales</taxon>
        <taxon>Cystobacterineae</taxon>
        <taxon>Archangiaceae</taxon>
        <taxon>Archangium</taxon>
    </lineage>
</organism>
<keyword evidence="2" id="KW-1133">Transmembrane helix</keyword>
<sequence length="745" mass="79056">MDKPANLMAPVFRPGIAPAPKGSAGKFELRHLRSRALFTDRGVELSLPSRTQQSRTLGWSVAGGRAVSPQAEKPREAKLHRLTGPRKSWEREVPTYEGLRYPGVLPGVDLWFEERAEGVEYGFRAERGADLRRVTLEYAGAREVRVVEQGRALEVDLGEGVLREQGLHCAQEWADGMLKPVGCRFTDARPVGPERWAYAIEVDVEDPERPVVVDPLVLWNTYFGGPGYADAVEAIQQNNVGHTFIVGTLGGSPVLPPPGGQPIGHLGGQSDVLIARFQADGGIVWWTLLGDSGEDLASELLIGESGELYVAGLTTSPAIEWTLSDGGTAVSRHDGGGGPDDFSDGFVARLDSSGKKLDWFRRVDWGGDDDEISDLIRGPDGRLLVSGQTANRVPLEDGGSTVDQYDALISRIDPLQGTMDWTLRLKGPRDGSADETITRLAPRDDSSVYAVGSYSDLPGAVTNAIVTLVSGVNGSSPEEGPRVIMAGDRNEYGIALTPLDGGVADGGVGTQVLVWGYTTSTNFPEFGAVKGESDIFVSVVRDDGSRLELGNTTLLGGSKKDELRTVTTDSAGRVYLGGLTDSPDLNADGGFDTSLNMDSFNHDGFVARVRLEPKPEIEWASYVGGNGKDEVFALQVDNQNPDRLFIGGSTTSSDLQYSDAGFDPTVNGVGADAYSMFLFAVDTSATPTGPGPGPGSGEDPDEQQDPLSALGWSCGASVTSGGPGALALGVLAGLALLVSRRRPRA</sequence>
<keyword evidence="2" id="KW-0472">Membrane</keyword>
<evidence type="ECO:0000256" key="2">
    <source>
        <dbReference type="SAM" id="Phobius"/>
    </source>
</evidence>